<reference evidence="4 5" key="1">
    <citation type="submission" date="2015-11" db="EMBL/GenBank/DDBJ databases">
        <authorList>
            <person name="Lin W."/>
        </authorList>
    </citation>
    <scope>NUCLEOTIDE SEQUENCE [LARGE SCALE GENOMIC DNA]</scope>
    <source>
        <strain evidence="4 5">HCH-1</strain>
    </source>
</reference>
<feature type="domain" description="Glycosyltransferase 2-like" evidence="3">
    <location>
        <begin position="5"/>
        <end position="146"/>
    </location>
</feature>
<dbReference type="CDD" id="cd02511">
    <property type="entry name" value="Beta4Glucosyltransferase"/>
    <property type="match status" value="1"/>
</dbReference>
<comment type="caution">
    <text evidence="4">The sequence shown here is derived from an EMBL/GenBank/DDBJ whole genome shotgun (WGS) entry which is preliminary data.</text>
</comment>
<keyword evidence="4" id="KW-0808">Transferase</keyword>
<organism evidence="4 5">
    <name type="scientific">Candidatus Magnetominusculus xianensis</name>
    <dbReference type="NCBI Taxonomy" id="1748249"/>
    <lineage>
        <taxon>Bacteria</taxon>
        <taxon>Pseudomonadati</taxon>
        <taxon>Nitrospirota</taxon>
        <taxon>Nitrospiria</taxon>
        <taxon>Nitrospirales</taxon>
        <taxon>Nitrospiraceae</taxon>
        <taxon>Candidatus Magnetominusculus</taxon>
    </lineage>
</organism>
<dbReference type="InterPro" id="IPR029044">
    <property type="entry name" value="Nucleotide-diphossugar_trans"/>
</dbReference>
<dbReference type="EMBL" id="LNQR01000066">
    <property type="protein sequence ID" value="KWT85022.1"/>
    <property type="molecule type" value="Genomic_DNA"/>
</dbReference>
<name>A0ABR5SG86_9BACT</name>
<dbReference type="RefSeq" id="WP_085052451.1">
    <property type="nucleotide sequence ID" value="NZ_LNQR01000066.1"/>
</dbReference>
<keyword evidence="2" id="KW-0472">Membrane</keyword>
<evidence type="ECO:0000313" key="4">
    <source>
        <dbReference type="EMBL" id="KWT85022.1"/>
    </source>
</evidence>
<dbReference type="SUPFAM" id="SSF53448">
    <property type="entry name" value="Nucleotide-diphospho-sugar transferases"/>
    <property type="match status" value="1"/>
</dbReference>
<dbReference type="Proteomes" id="UP000060487">
    <property type="component" value="Unassembled WGS sequence"/>
</dbReference>
<feature type="transmembrane region" description="Helical" evidence="2">
    <location>
        <begin position="209"/>
        <end position="231"/>
    </location>
</feature>
<accession>A0ABR5SG86</accession>
<keyword evidence="5" id="KW-1185">Reference proteome</keyword>
<proteinExistence type="inferred from homology"/>
<evidence type="ECO:0000256" key="1">
    <source>
        <dbReference type="ARBA" id="ARBA00038494"/>
    </source>
</evidence>
<comment type="similarity">
    <text evidence="1">Belongs to the glycosyltransferase 2 family. WaaE/KdtX subfamily.</text>
</comment>
<dbReference type="Gene3D" id="3.90.550.10">
    <property type="entry name" value="Spore Coat Polysaccharide Biosynthesis Protein SpsA, Chain A"/>
    <property type="match status" value="1"/>
</dbReference>
<evidence type="ECO:0000256" key="2">
    <source>
        <dbReference type="SAM" id="Phobius"/>
    </source>
</evidence>
<dbReference type="Pfam" id="PF00535">
    <property type="entry name" value="Glycos_transf_2"/>
    <property type="match status" value="1"/>
</dbReference>
<dbReference type="PANTHER" id="PTHR43630:SF2">
    <property type="entry name" value="GLYCOSYLTRANSFERASE"/>
    <property type="match status" value="1"/>
</dbReference>
<keyword evidence="2" id="KW-1133">Transmembrane helix</keyword>
<dbReference type="InterPro" id="IPR001173">
    <property type="entry name" value="Glyco_trans_2-like"/>
</dbReference>
<dbReference type="PANTHER" id="PTHR43630">
    <property type="entry name" value="POLY-BETA-1,6-N-ACETYL-D-GLUCOSAMINE SYNTHASE"/>
    <property type="match status" value="1"/>
</dbReference>
<keyword evidence="2" id="KW-0812">Transmembrane</keyword>
<protein>
    <submittedName>
        <fullName evidence="4">Glycosyl transferase</fullName>
    </submittedName>
</protein>
<evidence type="ECO:0000259" key="3">
    <source>
        <dbReference type="Pfam" id="PF00535"/>
    </source>
</evidence>
<evidence type="ECO:0000313" key="5">
    <source>
        <dbReference type="Proteomes" id="UP000060487"/>
    </source>
</evidence>
<dbReference type="GO" id="GO:0016740">
    <property type="term" value="F:transferase activity"/>
    <property type="evidence" value="ECO:0007669"/>
    <property type="project" value="UniProtKB-KW"/>
</dbReference>
<sequence length="249" mass="28282">MKGVSVVIVTKNEEDRIEAALQSAAAASEIVVVDAMSEDRTVEICKAYTDKVYIRQWQGFAAQKQTASDLAAGPWIFILDSDERFTPELAEEISSTLKDTALDGFYVPRKNFFLGRWIKYGGWRPDYTLRLFKKECGRLEPREVHEKVVVNGRTGYLKNPVEHYTYRSVAEFLAKLDNYSTLSAKDKGARRIGIASLTVRPIATFIKMYFLRLGFLDGVHGFILAVLYGYYTFVKYTKLWEVNQGGKGL</sequence>
<gene>
    <name evidence="4" type="ORF">ASN18_1840</name>
</gene>